<dbReference type="AlphaFoldDB" id="A0A6N7C4G0"/>
<name>A0A6N7C4G0_9GAMM</name>
<reference evidence="1 2" key="1">
    <citation type="submission" date="2019-09" db="EMBL/GenBank/DDBJ databases">
        <title>Draft genome sequence of Psychrobacter nivimaris LAMA 639, in search for biotechnological relevant genes.</title>
        <authorList>
            <person name="Lima A.O.S."/>
            <person name="Staloch B.E.K."/>
            <person name="Freitas R.C."/>
            <person name="Niero H."/>
            <person name="Silva M.A.C."/>
        </authorList>
    </citation>
    <scope>NUCLEOTIDE SEQUENCE [LARGE SCALE GENOMIC DNA]</scope>
    <source>
        <strain evidence="1 2">LAMA 639</strain>
    </source>
</reference>
<dbReference type="Proteomes" id="UP000471465">
    <property type="component" value="Unassembled WGS sequence"/>
</dbReference>
<comment type="caution">
    <text evidence="1">The sequence shown here is derived from an EMBL/GenBank/DDBJ whole genome shotgun (WGS) entry which is preliminary data.</text>
</comment>
<dbReference type="RefSeq" id="WP_160021243.1">
    <property type="nucleotide sequence ID" value="NZ_VZIZ01000007.1"/>
</dbReference>
<organism evidence="1 2">
    <name type="scientific">Psychrobacter nivimaris</name>
    <dbReference type="NCBI Taxonomy" id="281738"/>
    <lineage>
        <taxon>Bacteria</taxon>
        <taxon>Pseudomonadati</taxon>
        <taxon>Pseudomonadota</taxon>
        <taxon>Gammaproteobacteria</taxon>
        <taxon>Moraxellales</taxon>
        <taxon>Moraxellaceae</taxon>
        <taxon>Psychrobacter</taxon>
    </lineage>
</organism>
<protein>
    <submittedName>
        <fullName evidence="1">Uncharacterized protein</fullName>
    </submittedName>
</protein>
<sequence length="181" mass="20764">MKISKKRLANKVRKLEVQNYDMRQKIKKMDKALTYLDELTTELNHALPDPEYDAWCEQNSVAVEESLARHAVRLGLVKPKPKQLDQSVFDHKYVTSHFHYAAINANGRSIFFSDKPKYNLELGIWYSTAGSTMPMLKGYDTTNWQNSLIERENIAAELLEIDLELLSVCETCGAELESKHG</sequence>
<accession>A0A6N7C4G0</accession>
<proteinExistence type="predicted"/>
<keyword evidence="2" id="KW-1185">Reference proteome</keyword>
<dbReference type="EMBL" id="VZIZ01000007">
    <property type="protein sequence ID" value="KAF0569570.1"/>
    <property type="molecule type" value="Genomic_DNA"/>
</dbReference>
<gene>
    <name evidence="1" type="ORF">FQV37_2596</name>
</gene>
<evidence type="ECO:0000313" key="1">
    <source>
        <dbReference type="EMBL" id="KAF0569570.1"/>
    </source>
</evidence>
<evidence type="ECO:0000313" key="2">
    <source>
        <dbReference type="Proteomes" id="UP000471465"/>
    </source>
</evidence>